<dbReference type="KEGG" id="nhu:H0264_14640"/>
<evidence type="ECO:0000313" key="3">
    <source>
        <dbReference type="Proteomes" id="UP000515512"/>
    </source>
</evidence>
<dbReference type="AlphaFoldDB" id="A0A7D6ZT88"/>
<name>A0A7D6ZT88_9NOCA</name>
<feature type="transmembrane region" description="Helical" evidence="1">
    <location>
        <begin position="12"/>
        <end position="31"/>
    </location>
</feature>
<dbReference type="RefSeq" id="WP_181584469.1">
    <property type="nucleotide sequence ID" value="NZ_CP059399.1"/>
</dbReference>
<sequence length="47" mass="4981">MVLSKLGQVEQSVAMMIAGSGVFVGCASWVWQVLSLRGIGTVCLLRV</sequence>
<keyword evidence="1" id="KW-0472">Membrane</keyword>
<keyword evidence="1" id="KW-1133">Transmembrane helix</keyword>
<reference evidence="2 3" key="1">
    <citation type="submission" date="2020-07" db="EMBL/GenBank/DDBJ databases">
        <authorList>
            <person name="Zhuang K."/>
            <person name="Ran Y."/>
        </authorList>
    </citation>
    <scope>NUCLEOTIDE SEQUENCE [LARGE SCALE GENOMIC DNA]</scope>
    <source>
        <strain evidence="2 3">WCH-YHL-001</strain>
    </source>
</reference>
<dbReference type="Proteomes" id="UP000515512">
    <property type="component" value="Chromosome"/>
</dbReference>
<dbReference type="PROSITE" id="PS51257">
    <property type="entry name" value="PROKAR_LIPOPROTEIN"/>
    <property type="match status" value="1"/>
</dbReference>
<gene>
    <name evidence="2" type="ORF">H0264_14640</name>
</gene>
<accession>A0A7D6ZT88</accession>
<proteinExistence type="predicted"/>
<evidence type="ECO:0000256" key="1">
    <source>
        <dbReference type="SAM" id="Phobius"/>
    </source>
</evidence>
<keyword evidence="3" id="KW-1185">Reference proteome</keyword>
<keyword evidence="1" id="KW-0812">Transmembrane</keyword>
<dbReference type="EMBL" id="CP059399">
    <property type="protein sequence ID" value="QLY33305.1"/>
    <property type="molecule type" value="Genomic_DNA"/>
</dbReference>
<evidence type="ECO:0000313" key="2">
    <source>
        <dbReference type="EMBL" id="QLY33305.1"/>
    </source>
</evidence>
<organism evidence="2 3">
    <name type="scientific">Nocardia huaxiensis</name>
    <dbReference type="NCBI Taxonomy" id="2755382"/>
    <lineage>
        <taxon>Bacteria</taxon>
        <taxon>Bacillati</taxon>
        <taxon>Actinomycetota</taxon>
        <taxon>Actinomycetes</taxon>
        <taxon>Mycobacteriales</taxon>
        <taxon>Nocardiaceae</taxon>
        <taxon>Nocardia</taxon>
    </lineage>
</organism>
<protein>
    <submittedName>
        <fullName evidence="2">Uncharacterized protein</fullName>
    </submittedName>
</protein>